<keyword evidence="5" id="KW-0408">Iron</keyword>
<dbReference type="SMART" id="SM00558">
    <property type="entry name" value="JmjC"/>
    <property type="match status" value="1"/>
</dbReference>
<dbReference type="InterPro" id="IPR003347">
    <property type="entry name" value="JmjC_dom"/>
</dbReference>
<comment type="caution">
    <text evidence="7">The sequence shown here is derived from an EMBL/GenBank/DDBJ whole genome shotgun (WGS) entry which is preliminary data.</text>
</comment>
<evidence type="ECO:0000259" key="6">
    <source>
        <dbReference type="PROSITE" id="PS51184"/>
    </source>
</evidence>
<evidence type="ECO:0000256" key="1">
    <source>
        <dbReference type="ARBA" id="ARBA00001954"/>
    </source>
</evidence>
<evidence type="ECO:0000313" key="8">
    <source>
        <dbReference type="Proteomes" id="UP001629953"/>
    </source>
</evidence>
<evidence type="ECO:0000313" key="7">
    <source>
        <dbReference type="EMBL" id="MFM2483906.1"/>
    </source>
</evidence>
<dbReference type="RefSeq" id="WP_408622058.1">
    <property type="nucleotide sequence ID" value="NZ_JBEQCT010000001.1"/>
</dbReference>
<dbReference type="PROSITE" id="PS51184">
    <property type="entry name" value="JMJC"/>
    <property type="match status" value="1"/>
</dbReference>
<name>A0ABW9G4F2_9GAMM</name>
<dbReference type="PANTHER" id="PTHR13096">
    <property type="entry name" value="MINA53 MYC INDUCED NUCLEAR ANTIGEN"/>
    <property type="match status" value="1"/>
</dbReference>
<dbReference type="PANTHER" id="PTHR13096:SF8">
    <property type="entry name" value="RIBOSOMAL OXYGENASE 1"/>
    <property type="match status" value="1"/>
</dbReference>
<dbReference type="EMBL" id="JBEQCT010000001">
    <property type="protein sequence ID" value="MFM2483906.1"/>
    <property type="molecule type" value="Genomic_DNA"/>
</dbReference>
<organism evidence="7 8">
    <name type="scientific">Celerinatantimonas yamalensis</name>
    <dbReference type="NCBI Taxonomy" id="559956"/>
    <lineage>
        <taxon>Bacteria</taxon>
        <taxon>Pseudomonadati</taxon>
        <taxon>Pseudomonadota</taxon>
        <taxon>Gammaproteobacteria</taxon>
        <taxon>Celerinatantimonadaceae</taxon>
        <taxon>Celerinatantimonas</taxon>
    </lineage>
</organism>
<keyword evidence="2" id="KW-0479">Metal-binding</keyword>
<reference evidence="7 8" key="1">
    <citation type="journal article" date="2013" name="Int. J. Syst. Evol. Microbiol.">
        <title>Celerinatantimonas yamalensis sp. nov., a cold-adapted diazotrophic bacterium from a cold permafrost brine.</title>
        <authorList>
            <person name="Shcherbakova V."/>
            <person name="Chuvilskaya N."/>
            <person name="Rivkina E."/>
            <person name="Demidov N."/>
            <person name="Uchaeva V."/>
            <person name="Suetin S."/>
            <person name="Suzina N."/>
            <person name="Gilichinsky D."/>
        </authorList>
    </citation>
    <scope>NUCLEOTIDE SEQUENCE [LARGE SCALE GENOMIC DNA]</scope>
    <source>
        <strain evidence="7 8">C7</strain>
    </source>
</reference>
<dbReference type="Pfam" id="PF08007">
    <property type="entry name" value="JmjC_2"/>
    <property type="match status" value="1"/>
</dbReference>
<dbReference type="SUPFAM" id="SSF51197">
    <property type="entry name" value="Clavaminate synthase-like"/>
    <property type="match status" value="1"/>
</dbReference>
<evidence type="ECO:0000256" key="4">
    <source>
        <dbReference type="ARBA" id="ARBA00023002"/>
    </source>
</evidence>
<gene>
    <name evidence="7" type="ORF">ABUE30_02300</name>
</gene>
<keyword evidence="3" id="KW-0223">Dioxygenase</keyword>
<keyword evidence="8" id="KW-1185">Reference proteome</keyword>
<dbReference type="CDD" id="cd02208">
    <property type="entry name" value="cupin_RmlC-like"/>
    <property type="match status" value="1"/>
</dbReference>
<evidence type="ECO:0000256" key="5">
    <source>
        <dbReference type="ARBA" id="ARBA00023004"/>
    </source>
</evidence>
<protein>
    <submittedName>
        <fullName evidence="7">Cupin domain-containing protein</fullName>
        <ecNumber evidence="7">1.14.11.47</ecNumber>
    </submittedName>
</protein>
<dbReference type="InterPro" id="IPR046799">
    <property type="entry name" value="ROXA-like_wH"/>
</dbReference>
<sequence>MKINFDISHFMVDFWQRKPLLIRNSISDFFDPLTVEELAGLAMEEELQSRLVTVRDSVWLAESGPFSDFSELERPQSTLLVQATNHWHPDCATLAELFNFIPNWRFDDLMVSYATKDGGVGPHIDQYGVFIIQGQGQRHWQVGERQTLHEFSNGGGLKQCDPFEPIIDEVLESGDLLYIPPGCPHNGRSLNDSMSYSVGFRAPDQKELFSAFADYLLDQSQQFNRYNDPELVAGHAWGEITRHQQQKLLGLMQNLLNDNRQMRDFFGRFFSDTRRDIDIAPLEADEHYTVADVCAALEDGDKLRRVDGLKVLYLQGLNELFIDGESYPFEGDANGYQLLANQMQLEFNQLTKALAQPDFAKQLTDWINRGFWYWVD</sequence>
<dbReference type="Gene3D" id="2.60.120.650">
    <property type="entry name" value="Cupin"/>
    <property type="match status" value="1"/>
</dbReference>
<evidence type="ECO:0000256" key="2">
    <source>
        <dbReference type="ARBA" id="ARBA00022723"/>
    </source>
</evidence>
<dbReference type="EC" id="1.14.11.47" evidence="7"/>
<keyword evidence="4 7" id="KW-0560">Oxidoreductase</keyword>
<dbReference type="Pfam" id="PF20514">
    <property type="entry name" value="WHD_ROXA"/>
    <property type="match status" value="1"/>
</dbReference>
<dbReference type="Proteomes" id="UP001629953">
    <property type="component" value="Unassembled WGS sequence"/>
</dbReference>
<dbReference type="Gene3D" id="3.40.366.30">
    <property type="entry name" value="50S ribosomal protein L16 arginine hydroxylase, Chain A, Domain 2"/>
    <property type="match status" value="1"/>
</dbReference>
<accession>A0ABW9G4F2</accession>
<proteinExistence type="predicted"/>
<dbReference type="GO" id="GO:0016491">
    <property type="term" value="F:oxidoreductase activity"/>
    <property type="evidence" value="ECO:0007669"/>
    <property type="project" value="UniProtKB-KW"/>
</dbReference>
<evidence type="ECO:0000256" key="3">
    <source>
        <dbReference type="ARBA" id="ARBA00022964"/>
    </source>
</evidence>
<dbReference type="InterPro" id="IPR039994">
    <property type="entry name" value="NO66-like"/>
</dbReference>
<comment type="cofactor">
    <cofactor evidence="1">
        <name>Fe(2+)</name>
        <dbReference type="ChEBI" id="CHEBI:29033"/>
    </cofactor>
</comment>
<feature type="domain" description="JmjC" evidence="6">
    <location>
        <begin position="90"/>
        <end position="217"/>
    </location>
</feature>